<reference evidence="2" key="1">
    <citation type="journal article" date="2017" name="Nat. Microbiol.">
        <title>Global analysis of biosynthetic gene clusters reveals vast potential of secondary metabolite production in Penicillium species.</title>
        <authorList>
            <person name="Nielsen J.C."/>
            <person name="Grijseels S."/>
            <person name="Prigent S."/>
            <person name="Ji B."/>
            <person name="Dainat J."/>
            <person name="Nielsen K.F."/>
            <person name="Frisvad J.C."/>
            <person name="Workman M."/>
            <person name="Nielsen J."/>
        </authorList>
    </citation>
    <scope>NUCLEOTIDE SEQUENCE [LARGE SCALE GENOMIC DNA]</scope>
    <source>
        <strain evidence="2">IBT 14082</strain>
    </source>
</reference>
<protein>
    <submittedName>
        <fullName evidence="1">Uncharacterized protein</fullName>
    </submittedName>
</protein>
<name>A0A1V6S986_9EURO</name>
<organism evidence="1 2">
    <name type="scientific">Penicillium flavigenum</name>
    <dbReference type="NCBI Taxonomy" id="254877"/>
    <lineage>
        <taxon>Eukaryota</taxon>
        <taxon>Fungi</taxon>
        <taxon>Dikarya</taxon>
        <taxon>Ascomycota</taxon>
        <taxon>Pezizomycotina</taxon>
        <taxon>Eurotiomycetes</taxon>
        <taxon>Eurotiomycetidae</taxon>
        <taxon>Eurotiales</taxon>
        <taxon>Aspergillaceae</taxon>
        <taxon>Penicillium</taxon>
    </lineage>
</organism>
<evidence type="ECO:0000313" key="1">
    <source>
        <dbReference type="EMBL" id="OQE10601.1"/>
    </source>
</evidence>
<keyword evidence="2" id="KW-1185">Reference proteome</keyword>
<comment type="caution">
    <text evidence="1">The sequence shown here is derived from an EMBL/GenBank/DDBJ whole genome shotgun (WGS) entry which is preliminary data.</text>
</comment>
<dbReference type="Proteomes" id="UP000191342">
    <property type="component" value="Unassembled WGS sequence"/>
</dbReference>
<evidence type="ECO:0000313" key="2">
    <source>
        <dbReference type="Proteomes" id="UP000191342"/>
    </source>
</evidence>
<sequence>MRESCFAAVAALLTRTSVEQSRAILRDAPVTEGWMGENKSLVGLKIAIVRTRVMQY</sequence>
<gene>
    <name evidence="1" type="ORF">PENFLA_c087G04890</name>
</gene>
<dbReference type="AlphaFoldDB" id="A0A1V6S986"/>
<proteinExistence type="predicted"/>
<dbReference type="EMBL" id="MLQL01000087">
    <property type="protein sequence ID" value="OQE10601.1"/>
    <property type="molecule type" value="Genomic_DNA"/>
</dbReference>
<accession>A0A1V6S986</accession>